<gene>
    <name evidence="3" type="ORF">FRY74_10235</name>
</gene>
<dbReference type="SUPFAM" id="SSF55781">
    <property type="entry name" value="GAF domain-like"/>
    <property type="match status" value="1"/>
</dbReference>
<comment type="caution">
    <text evidence="3">The sequence shown here is derived from an EMBL/GenBank/DDBJ whole genome shotgun (WGS) entry which is preliminary data.</text>
</comment>
<evidence type="ECO:0000313" key="3">
    <source>
        <dbReference type="EMBL" id="TXB64820.1"/>
    </source>
</evidence>
<keyword evidence="4" id="KW-1185">Reference proteome</keyword>
<dbReference type="OrthoDB" id="9796252at2"/>
<dbReference type="Pfam" id="PF13185">
    <property type="entry name" value="GAF_2"/>
    <property type="match status" value="1"/>
</dbReference>
<name>A0A5C6RT49_9FLAO</name>
<dbReference type="InterPro" id="IPR003018">
    <property type="entry name" value="GAF"/>
</dbReference>
<reference evidence="3 4" key="1">
    <citation type="submission" date="2019-08" db="EMBL/GenBank/DDBJ databases">
        <title>Genome of Vicingus serpentipes NCIMB 15042.</title>
        <authorList>
            <person name="Bowman J.P."/>
        </authorList>
    </citation>
    <scope>NUCLEOTIDE SEQUENCE [LARGE SCALE GENOMIC DNA]</scope>
    <source>
        <strain evidence="3 4">NCIMB 15042</strain>
    </source>
</reference>
<dbReference type="AlphaFoldDB" id="A0A5C6RT49"/>
<feature type="domain" description="GAF" evidence="2">
    <location>
        <begin position="49"/>
        <end position="155"/>
    </location>
</feature>
<dbReference type="GO" id="GO:0033745">
    <property type="term" value="F:L-methionine-(R)-S-oxide reductase activity"/>
    <property type="evidence" value="ECO:0007669"/>
    <property type="project" value="TreeGrafter"/>
</dbReference>
<dbReference type="RefSeq" id="WP_147101142.1">
    <property type="nucleotide sequence ID" value="NZ_VOOS01000004.1"/>
</dbReference>
<accession>A0A5C6RT49</accession>
<dbReference type="InterPro" id="IPR051330">
    <property type="entry name" value="Phosphatase_reg/MetRdx"/>
</dbReference>
<protein>
    <submittedName>
        <fullName evidence="3">GAF domain-containing protein</fullName>
    </submittedName>
</protein>
<dbReference type="FunFam" id="3.30.450.40:FF:000008">
    <property type="entry name" value="GAF domain-containing proteins"/>
    <property type="match status" value="1"/>
</dbReference>
<dbReference type="GO" id="GO:0005829">
    <property type="term" value="C:cytosol"/>
    <property type="evidence" value="ECO:0007669"/>
    <property type="project" value="TreeGrafter"/>
</dbReference>
<dbReference type="Proteomes" id="UP000321721">
    <property type="component" value="Unassembled WGS sequence"/>
</dbReference>
<comment type="similarity">
    <text evidence="1">Belongs to the free Met sulfoxide reductase family.</text>
</comment>
<organism evidence="3 4">
    <name type="scientific">Vicingus serpentipes</name>
    <dbReference type="NCBI Taxonomy" id="1926625"/>
    <lineage>
        <taxon>Bacteria</taxon>
        <taxon>Pseudomonadati</taxon>
        <taxon>Bacteroidota</taxon>
        <taxon>Flavobacteriia</taxon>
        <taxon>Flavobacteriales</taxon>
        <taxon>Vicingaceae</taxon>
        <taxon>Vicingus</taxon>
    </lineage>
</organism>
<dbReference type="PANTHER" id="PTHR21021:SF15">
    <property type="entry name" value="FREE METHIONINE-R-SULFOXIDE REDUCTASE"/>
    <property type="match status" value="1"/>
</dbReference>
<dbReference type="EMBL" id="VOOS01000004">
    <property type="protein sequence ID" value="TXB64820.1"/>
    <property type="molecule type" value="Genomic_DNA"/>
</dbReference>
<proteinExistence type="inferred from homology"/>
<evidence type="ECO:0000259" key="2">
    <source>
        <dbReference type="Pfam" id="PF13185"/>
    </source>
</evidence>
<evidence type="ECO:0000313" key="4">
    <source>
        <dbReference type="Proteomes" id="UP000321721"/>
    </source>
</evidence>
<dbReference type="InterPro" id="IPR029016">
    <property type="entry name" value="GAF-like_dom_sf"/>
</dbReference>
<sequence length="161" mass="17991">MAEELIVSDGISKEKKYEELIPQIKALVEGESDKTANLCNIMSALKWTFNWLWIGVYIVRGDELVLGPFQGPIACTRIQLGRGVSGTAWHKKEVIIVPNVDEFPDHIICNSASKSEIVLPVMNKNGDVSMILDADSDKLNDFDEIDEKYLSQVIEIIKKLG</sequence>
<dbReference type="Gene3D" id="3.30.450.40">
    <property type="match status" value="1"/>
</dbReference>
<evidence type="ECO:0000256" key="1">
    <source>
        <dbReference type="ARBA" id="ARBA00038454"/>
    </source>
</evidence>
<dbReference type="PANTHER" id="PTHR21021">
    <property type="entry name" value="GAF/PUTATIVE CYTOSKELETAL PROTEIN"/>
    <property type="match status" value="1"/>
</dbReference>